<name>A0ACC1TSV7_9AGAR</name>
<sequence>MAVSWRERVDTASAIKGILDSYPSNSILREILQNSDDAGATKQIFVLDHREHGTKNVVEDVLKRTQGPALLAVNDSVFTKSDWEAVRTIHGSNKSADETKTGKYGLGIRACYHVTDNIHILSGNQLVIFDPHEEFQTHPGGLALSLNEADPYQDQISAFCGAIPDIPHSFLKATVVRLPLRTTVEAQRSKIKPSIVSTSDIQVLYQSFIQ</sequence>
<protein>
    <submittedName>
        <fullName evidence="1">Uncharacterized protein</fullName>
    </submittedName>
</protein>
<evidence type="ECO:0000313" key="1">
    <source>
        <dbReference type="EMBL" id="KAJ3807456.1"/>
    </source>
</evidence>
<gene>
    <name evidence="1" type="ORF">F5876DRAFT_11503</name>
</gene>
<organism evidence="1 2">
    <name type="scientific">Lentinula aff. lateritia</name>
    <dbReference type="NCBI Taxonomy" id="2804960"/>
    <lineage>
        <taxon>Eukaryota</taxon>
        <taxon>Fungi</taxon>
        <taxon>Dikarya</taxon>
        <taxon>Basidiomycota</taxon>
        <taxon>Agaricomycotina</taxon>
        <taxon>Agaricomycetes</taxon>
        <taxon>Agaricomycetidae</taxon>
        <taxon>Agaricales</taxon>
        <taxon>Marasmiineae</taxon>
        <taxon>Omphalotaceae</taxon>
        <taxon>Lentinula</taxon>
    </lineage>
</organism>
<proteinExistence type="predicted"/>
<accession>A0ACC1TSV7</accession>
<evidence type="ECO:0000313" key="2">
    <source>
        <dbReference type="Proteomes" id="UP001163835"/>
    </source>
</evidence>
<reference evidence="1" key="1">
    <citation type="submission" date="2022-09" db="EMBL/GenBank/DDBJ databases">
        <title>A Global Phylogenomic Analysis of the Shiitake Genus Lentinula.</title>
        <authorList>
            <consortium name="DOE Joint Genome Institute"/>
            <person name="Sierra-Patev S."/>
            <person name="Min B."/>
            <person name="Naranjo-Ortiz M."/>
            <person name="Looney B."/>
            <person name="Konkel Z."/>
            <person name="Slot J.C."/>
            <person name="Sakamoto Y."/>
            <person name="Steenwyk J.L."/>
            <person name="Rokas A."/>
            <person name="Carro J."/>
            <person name="Camarero S."/>
            <person name="Ferreira P."/>
            <person name="Molpeceres G."/>
            <person name="Ruiz-Duenas F.J."/>
            <person name="Serrano A."/>
            <person name="Henrissat B."/>
            <person name="Drula E."/>
            <person name="Hughes K.W."/>
            <person name="Mata J.L."/>
            <person name="Ishikawa N.K."/>
            <person name="Vargas-Isla R."/>
            <person name="Ushijima S."/>
            <person name="Smith C.A."/>
            <person name="Ahrendt S."/>
            <person name="Andreopoulos W."/>
            <person name="He G."/>
            <person name="Labutti K."/>
            <person name="Lipzen A."/>
            <person name="Ng V."/>
            <person name="Riley R."/>
            <person name="Sandor L."/>
            <person name="Barry K."/>
            <person name="Martinez A.T."/>
            <person name="Xiao Y."/>
            <person name="Gibbons J.G."/>
            <person name="Terashima K."/>
            <person name="Grigoriev I.V."/>
            <person name="Hibbett D.S."/>
        </authorList>
    </citation>
    <scope>NUCLEOTIDE SEQUENCE</scope>
    <source>
        <strain evidence="1">TMI1499</strain>
    </source>
</reference>
<keyword evidence="2" id="KW-1185">Reference proteome</keyword>
<dbReference type="EMBL" id="MU795303">
    <property type="protein sequence ID" value="KAJ3807456.1"/>
    <property type="molecule type" value="Genomic_DNA"/>
</dbReference>
<comment type="caution">
    <text evidence="1">The sequence shown here is derived from an EMBL/GenBank/DDBJ whole genome shotgun (WGS) entry which is preliminary data.</text>
</comment>
<feature type="non-terminal residue" evidence="1">
    <location>
        <position position="210"/>
    </location>
</feature>
<dbReference type="Proteomes" id="UP001163835">
    <property type="component" value="Unassembled WGS sequence"/>
</dbReference>